<keyword evidence="1" id="KW-0560">Oxidoreductase</keyword>
<feature type="domain" description="Reverse transcriptase" evidence="3">
    <location>
        <begin position="1"/>
        <end position="415"/>
    </location>
</feature>
<dbReference type="PANTHER" id="PTHR11011">
    <property type="entry name" value="MALE STERILITY PROTEIN 2-RELATED"/>
    <property type="match status" value="1"/>
</dbReference>
<organism evidence="4 5">
    <name type="scientific">Periplaneta americana</name>
    <name type="common">American cockroach</name>
    <name type="synonym">Blatta americana</name>
    <dbReference type="NCBI Taxonomy" id="6978"/>
    <lineage>
        <taxon>Eukaryota</taxon>
        <taxon>Metazoa</taxon>
        <taxon>Ecdysozoa</taxon>
        <taxon>Arthropoda</taxon>
        <taxon>Hexapoda</taxon>
        <taxon>Insecta</taxon>
        <taxon>Pterygota</taxon>
        <taxon>Neoptera</taxon>
        <taxon>Polyneoptera</taxon>
        <taxon>Dictyoptera</taxon>
        <taxon>Blattodea</taxon>
        <taxon>Blattoidea</taxon>
        <taxon>Blattidae</taxon>
        <taxon>Blattinae</taxon>
        <taxon>Periplaneta</taxon>
    </lineage>
</organism>
<evidence type="ECO:0000313" key="4">
    <source>
        <dbReference type="EMBL" id="KAJ4442000.1"/>
    </source>
</evidence>
<gene>
    <name evidence="4" type="ORF">ANN_11864</name>
</gene>
<comment type="similarity">
    <text evidence="1">Belongs to the fatty acyl-CoA reductase family.</text>
</comment>
<dbReference type="InterPro" id="IPR013120">
    <property type="entry name" value="FAR_NAD-bd"/>
</dbReference>
<dbReference type="Gene3D" id="3.40.50.720">
    <property type="entry name" value="NAD(P)-binding Rossmann-like Domain"/>
    <property type="match status" value="1"/>
</dbReference>
<protein>
    <recommendedName>
        <fullName evidence="1">Fatty acyl-CoA reductase</fullName>
        <ecNumber evidence="1">1.2.1.84</ecNumber>
    </recommendedName>
</protein>
<evidence type="ECO:0000259" key="3">
    <source>
        <dbReference type="PROSITE" id="PS50878"/>
    </source>
</evidence>
<comment type="function">
    <text evidence="1">Catalyzes the reduction of fatty acyl-CoA to fatty alcohols.</text>
</comment>
<proteinExistence type="inferred from homology"/>
<dbReference type="InterPro" id="IPR043502">
    <property type="entry name" value="DNA/RNA_pol_sf"/>
</dbReference>
<dbReference type="Proteomes" id="UP001148838">
    <property type="component" value="Unassembled WGS sequence"/>
</dbReference>
<dbReference type="Pfam" id="PF00078">
    <property type="entry name" value="RVT_1"/>
    <property type="match status" value="1"/>
</dbReference>
<dbReference type="InterPro" id="IPR026055">
    <property type="entry name" value="FAR"/>
</dbReference>
<sequence length="737" mass="82013">MTFRELQDFNFHASSSIHVRVPSSNLFQVQHKEQREQRSRSCLGSTERVPTVLCCLGVGTCLAQRSTAGPQQLDKTVSSQFTARLSWLVLLAQSLAFTESRTPDLQRRSAELRTPGFRLHSYGYNSIISTWKEPIPGWIDNMNGPTMGIMGCSMGMIRCGHLDTDKICDIVPVDTVVNALIATAWETSFRGRGEAKVYNFVSGIQQPITWGEYFDICKEYAVRNPPSRAIWYYFVIFCRNKYTYLATSFLLEFIPACLMDLIPFLTTGKHKQLNHEAVLRWLRDNHGEKEVPQGSPLSPTLFNLAIDGIIKDLTDNEVSHVHGFSSDPTLDNLSAVAFADDIALISSSENGITSLISLAESNLSTLGLAINPSECNLIAIKSGVLSQFNVMSANGSLVQSISNPNDRIKYLGINFNDEIVFDKCAVFTTFSKNISKLCLSPLLKPDQKANSWVSNRKGLFSSEWTNALKMSSNISAVRAIPGRTVSTTRCRHPDCSELETLGHVLGQCPKGELLINARHHRVRHALAISLKTLNWEIHEEVHCVSSDGSFRRADIIAINGRLKRALVLDPTIRFERNLNQATEVDTEKKSIYEPCLPYLSQKYNVPLKQWSVIGLLFGSRGKIVPGPLAKRTNALPTEYPGTLPDTNSIEFLSSSVGKTLVRLAKGSGVDGIDDSEMIFREMRQRIRHRLPDIRLRVGKNLGKNPTRLSAHLGIEPTPSATPDQQANALPPELHQRP</sequence>
<keyword evidence="5" id="KW-1185">Reference proteome</keyword>
<dbReference type="SUPFAM" id="SSF56672">
    <property type="entry name" value="DNA/RNA polymerases"/>
    <property type="match status" value="1"/>
</dbReference>
<evidence type="ECO:0000256" key="2">
    <source>
        <dbReference type="SAM" id="MobiDB-lite"/>
    </source>
</evidence>
<feature type="region of interest" description="Disordered" evidence="2">
    <location>
        <begin position="698"/>
        <end position="737"/>
    </location>
</feature>
<dbReference type="PROSITE" id="PS50878">
    <property type="entry name" value="RT_POL"/>
    <property type="match status" value="1"/>
</dbReference>
<accession>A0ABQ8T679</accession>
<evidence type="ECO:0000256" key="1">
    <source>
        <dbReference type="RuleBase" id="RU363097"/>
    </source>
</evidence>
<dbReference type="Pfam" id="PF07993">
    <property type="entry name" value="NAD_binding_4"/>
    <property type="match status" value="1"/>
</dbReference>
<comment type="catalytic activity">
    <reaction evidence="1">
        <text>a long-chain fatty acyl-CoA + 2 NADPH + 2 H(+) = a long-chain primary fatty alcohol + 2 NADP(+) + CoA</text>
        <dbReference type="Rhea" id="RHEA:52716"/>
        <dbReference type="ChEBI" id="CHEBI:15378"/>
        <dbReference type="ChEBI" id="CHEBI:57287"/>
        <dbReference type="ChEBI" id="CHEBI:57783"/>
        <dbReference type="ChEBI" id="CHEBI:58349"/>
        <dbReference type="ChEBI" id="CHEBI:77396"/>
        <dbReference type="ChEBI" id="CHEBI:83139"/>
        <dbReference type="EC" id="1.2.1.84"/>
    </reaction>
</comment>
<dbReference type="EC" id="1.2.1.84" evidence="1"/>
<evidence type="ECO:0000313" key="5">
    <source>
        <dbReference type="Proteomes" id="UP001148838"/>
    </source>
</evidence>
<dbReference type="PANTHER" id="PTHR11011:SF60">
    <property type="entry name" value="FATTY ACYL-COA REDUCTASE-RELATED"/>
    <property type="match status" value="1"/>
</dbReference>
<feature type="compositionally biased region" description="Polar residues" evidence="2">
    <location>
        <begin position="718"/>
        <end position="727"/>
    </location>
</feature>
<keyword evidence="1" id="KW-0521">NADP</keyword>
<name>A0ABQ8T679_PERAM</name>
<keyword evidence="1" id="KW-0443">Lipid metabolism</keyword>
<dbReference type="EMBL" id="JAJSOF020000015">
    <property type="protein sequence ID" value="KAJ4442000.1"/>
    <property type="molecule type" value="Genomic_DNA"/>
</dbReference>
<dbReference type="InterPro" id="IPR000477">
    <property type="entry name" value="RT_dom"/>
</dbReference>
<comment type="caution">
    <text evidence="4">The sequence shown here is derived from an EMBL/GenBank/DDBJ whole genome shotgun (WGS) entry which is preliminary data.</text>
</comment>
<reference evidence="4 5" key="1">
    <citation type="journal article" date="2022" name="Allergy">
        <title>Genome assembly and annotation of Periplaneta americana reveal a comprehensive cockroach allergen profile.</title>
        <authorList>
            <person name="Wang L."/>
            <person name="Xiong Q."/>
            <person name="Saelim N."/>
            <person name="Wang L."/>
            <person name="Nong W."/>
            <person name="Wan A.T."/>
            <person name="Shi M."/>
            <person name="Liu X."/>
            <person name="Cao Q."/>
            <person name="Hui J.H.L."/>
            <person name="Sookrung N."/>
            <person name="Leung T.F."/>
            <person name="Tungtrongchitr A."/>
            <person name="Tsui S.K.W."/>
        </authorList>
    </citation>
    <scope>NUCLEOTIDE SEQUENCE [LARGE SCALE GENOMIC DNA]</scope>
    <source>
        <strain evidence="4">PWHHKU_190912</strain>
    </source>
</reference>
<keyword evidence="1" id="KW-0444">Lipid biosynthesis</keyword>